<reference evidence="2" key="1">
    <citation type="submission" date="2017-06" db="EMBL/GenBank/DDBJ databases">
        <authorList>
            <person name="Varghese N."/>
            <person name="Submissions S."/>
        </authorList>
    </citation>
    <scope>NUCLEOTIDE SEQUENCE [LARGE SCALE GENOMIC DNA]</scope>
    <source>
        <strain evidence="2">JCM 23211</strain>
    </source>
</reference>
<dbReference type="EMBL" id="FZOW01000009">
    <property type="protein sequence ID" value="SNT08986.1"/>
    <property type="molecule type" value="Genomic_DNA"/>
</dbReference>
<protein>
    <recommendedName>
        <fullName evidence="3">N-acetyltransferase domain-containing protein</fullName>
    </recommendedName>
</protein>
<gene>
    <name evidence="1" type="ORF">SAMN05421642_10962</name>
</gene>
<keyword evidence="2" id="KW-1185">Reference proteome</keyword>
<name>A0A239JSQ5_9NOCA</name>
<evidence type="ECO:0000313" key="2">
    <source>
        <dbReference type="Proteomes" id="UP000198327"/>
    </source>
</evidence>
<proteinExistence type="predicted"/>
<sequence length="220" mass="24289">MHDDITGLTLVRTTPYDDPDLWFEYLRGAHISYAKHGVEVAVDQDADRIASETALFFVSIDRTGDVVGGVRGQGAYRSAQQSHALTEWAGNPGREQVRDMIDARIGDGVVEMKTAWVGSDTADGGAVAGALARVAVPTMDAMNVRWIMATAAEHVLRRWESSGGRVAEHVPFAAYPDARYRTRIMWWDRRTVQLDAQPVVLSRMYRDARALRNSAAMLAA</sequence>
<dbReference type="STRING" id="398843.A3K89_12200"/>
<evidence type="ECO:0000313" key="1">
    <source>
        <dbReference type="EMBL" id="SNT08986.1"/>
    </source>
</evidence>
<accession>A0A239JSQ5</accession>
<evidence type="ECO:0008006" key="3">
    <source>
        <dbReference type="Google" id="ProtNLM"/>
    </source>
</evidence>
<dbReference type="Proteomes" id="UP000198327">
    <property type="component" value="Unassembled WGS sequence"/>
</dbReference>
<dbReference type="AlphaFoldDB" id="A0A239JSQ5"/>
<organism evidence="1 2">
    <name type="scientific">Rhodococcoides kyotonense</name>
    <dbReference type="NCBI Taxonomy" id="398843"/>
    <lineage>
        <taxon>Bacteria</taxon>
        <taxon>Bacillati</taxon>
        <taxon>Actinomycetota</taxon>
        <taxon>Actinomycetes</taxon>
        <taxon>Mycobacteriales</taxon>
        <taxon>Nocardiaceae</taxon>
        <taxon>Rhodococcoides</taxon>
    </lineage>
</organism>